<gene>
    <name evidence="2" type="ORF">FISHEDRAFT_56320</name>
</gene>
<evidence type="ECO:0000313" key="3">
    <source>
        <dbReference type="Proteomes" id="UP000054144"/>
    </source>
</evidence>
<protein>
    <submittedName>
        <fullName evidence="2">Uncharacterized protein</fullName>
    </submittedName>
</protein>
<feature type="compositionally biased region" description="Polar residues" evidence="1">
    <location>
        <begin position="50"/>
        <end position="63"/>
    </location>
</feature>
<reference evidence="2 3" key="1">
    <citation type="journal article" date="2015" name="Fungal Genet. Biol.">
        <title>Evolution of novel wood decay mechanisms in Agaricales revealed by the genome sequences of Fistulina hepatica and Cylindrobasidium torrendii.</title>
        <authorList>
            <person name="Floudas D."/>
            <person name="Held B.W."/>
            <person name="Riley R."/>
            <person name="Nagy L.G."/>
            <person name="Koehler G."/>
            <person name="Ransdell A.S."/>
            <person name="Younus H."/>
            <person name="Chow J."/>
            <person name="Chiniquy J."/>
            <person name="Lipzen A."/>
            <person name="Tritt A."/>
            <person name="Sun H."/>
            <person name="Haridas S."/>
            <person name="LaButti K."/>
            <person name="Ohm R.A."/>
            <person name="Kues U."/>
            <person name="Blanchette R.A."/>
            <person name="Grigoriev I.V."/>
            <person name="Minto R.E."/>
            <person name="Hibbett D.S."/>
        </authorList>
    </citation>
    <scope>NUCLEOTIDE SEQUENCE [LARGE SCALE GENOMIC DNA]</scope>
    <source>
        <strain evidence="2 3">ATCC 64428</strain>
    </source>
</reference>
<sequence length="290" mass="31782">MIYCNRKGKIVGRHEAVQRDSSASKSYSKCWQPWAQRCVKLLGTGISGEKNANTSKQRTTRQANGRGGRDSEEWGKGGAGDGAARRRIFTPFWVRPLGRLVPHPRLVLWVLIGHFLQKLPLLSSSVSSTPHDSAWVIDGACAQPFNFKTLCSKWLAVHMRDGTLDYLSNSACFSDPSLVSYPALSRPVLNKTSSFSDAFNDIDPGLSAACLIPLCRNSDNIEFVCQHFPNSGNGMVCASLSPISYPSFPTQKYAPSSVTYLAASSFDPPSTNVPARVFGLLFISFPDRRS</sequence>
<organism evidence="2 3">
    <name type="scientific">Fistulina hepatica ATCC 64428</name>
    <dbReference type="NCBI Taxonomy" id="1128425"/>
    <lineage>
        <taxon>Eukaryota</taxon>
        <taxon>Fungi</taxon>
        <taxon>Dikarya</taxon>
        <taxon>Basidiomycota</taxon>
        <taxon>Agaricomycotina</taxon>
        <taxon>Agaricomycetes</taxon>
        <taxon>Agaricomycetidae</taxon>
        <taxon>Agaricales</taxon>
        <taxon>Fistulinaceae</taxon>
        <taxon>Fistulina</taxon>
    </lineage>
</organism>
<dbReference type="Proteomes" id="UP000054144">
    <property type="component" value="Unassembled WGS sequence"/>
</dbReference>
<accession>A0A0D7AJ00</accession>
<dbReference type="EMBL" id="KN881647">
    <property type="protein sequence ID" value="KIY51835.1"/>
    <property type="molecule type" value="Genomic_DNA"/>
</dbReference>
<evidence type="ECO:0000256" key="1">
    <source>
        <dbReference type="SAM" id="MobiDB-lite"/>
    </source>
</evidence>
<name>A0A0D7AJ00_9AGAR</name>
<keyword evidence="3" id="KW-1185">Reference proteome</keyword>
<proteinExistence type="predicted"/>
<dbReference type="AlphaFoldDB" id="A0A0D7AJ00"/>
<evidence type="ECO:0000313" key="2">
    <source>
        <dbReference type="EMBL" id="KIY51835.1"/>
    </source>
</evidence>
<feature type="region of interest" description="Disordered" evidence="1">
    <location>
        <begin position="49"/>
        <end position="81"/>
    </location>
</feature>